<evidence type="ECO:0000256" key="5">
    <source>
        <dbReference type="ARBA" id="ARBA00022801"/>
    </source>
</evidence>
<feature type="active site" description="Nucleophile" evidence="9">
    <location>
        <position position="359"/>
    </location>
</feature>
<evidence type="ECO:0000256" key="8">
    <source>
        <dbReference type="ARBA" id="ARBA00047417"/>
    </source>
</evidence>
<name>A0A9E7ZT06_9HYPH</name>
<reference evidence="12" key="1">
    <citation type="submission" date="2022-08" db="EMBL/GenBank/DDBJ databases">
        <title>Complete Genome Sequences of 2 Bosea sp. soil isolates.</title>
        <authorList>
            <person name="Alvarez Arevalo M."/>
            <person name="Sterndorff E.B."/>
            <person name="Faurdal D."/>
            <person name="Joergensen T.S."/>
            <person name="Weber T."/>
        </authorList>
    </citation>
    <scope>NUCLEOTIDE SEQUENCE</scope>
    <source>
        <strain evidence="12">NBC_00436</strain>
    </source>
</reference>
<dbReference type="PRINTS" id="PR01210">
    <property type="entry name" value="GGTRANSPTASE"/>
</dbReference>
<dbReference type="EC" id="3.4.19.13" evidence="11"/>
<dbReference type="EC" id="2.3.2.2" evidence="11"/>
<comment type="subunit">
    <text evidence="11">This enzyme consists of two polypeptide chains, which are synthesized in precursor form from a single polypeptide.</text>
</comment>
<dbReference type="GO" id="GO:0103068">
    <property type="term" value="F:leukotriene C4 gamma-glutamyl transferase activity"/>
    <property type="evidence" value="ECO:0007669"/>
    <property type="project" value="UniProtKB-EC"/>
</dbReference>
<dbReference type="Gene3D" id="1.10.246.130">
    <property type="match status" value="1"/>
</dbReference>
<dbReference type="GO" id="GO:0006751">
    <property type="term" value="P:glutathione catabolic process"/>
    <property type="evidence" value="ECO:0007669"/>
    <property type="project" value="UniProtKB-UniRule"/>
</dbReference>
<evidence type="ECO:0000256" key="3">
    <source>
        <dbReference type="ARBA" id="ARBA00009381"/>
    </source>
</evidence>
<feature type="binding site" evidence="10">
    <location>
        <begin position="418"/>
        <end position="419"/>
    </location>
    <ligand>
        <name>L-glutamate</name>
        <dbReference type="ChEBI" id="CHEBI:29985"/>
    </ligand>
</feature>
<dbReference type="Pfam" id="PF01019">
    <property type="entry name" value="G_glu_transpept"/>
    <property type="match status" value="1"/>
</dbReference>
<dbReference type="SUPFAM" id="SSF56235">
    <property type="entry name" value="N-terminal nucleophile aminohydrolases (Ntn hydrolases)"/>
    <property type="match status" value="1"/>
</dbReference>
<dbReference type="InterPro" id="IPR043138">
    <property type="entry name" value="GGT_lsub"/>
</dbReference>
<evidence type="ECO:0000256" key="9">
    <source>
        <dbReference type="PIRSR" id="PIRSR600101-1"/>
    </source>
</evidence>
<sequence length="535" mass="57871">MAGMIVAAQPEAVEAGALVLRRGGNAIDAAIACAFVQSVVDPQMTGIAGYGSMQVYMPRRGVHEVLEFYARSPRATRADMWADKVLGEAPDGFSFIVEGQVNEIGYQSIGSPGNLKGYTTALSDYGTMDLADIMAPAIAYARDGFMIRPYMHYFMALDPSAMGRVPNEKLLRFSATGRDVYFRGDGSMKRPGDIVANPDLARTLERIAAAGPDIFYRGEIAEQIAADMEAHGGLLSYDDLAQYELRRSAPVWGSYRDHRIASVQPPGGGVSLIQLLHVLESFDIGALEHNGTEHLRILTEALKRVTIDKDTLIGDPEFVEVPVDRLLSKDYAATLADGIRRGERASLERMKLKQEPKDTTQICVVDKAGNAVTLTHTLNIPSGVITDGLGFMYNGLMSAFDPRPGRPGSLAPNKGRTSSQMPSIVFRDDRPFIVIGAPGGTAILPAMAQGISNVVDFGMPIFDAVAAPRISVTGNAIDVSNRIPRYVTAELEREGYRVARSYQGFAFAALHAVLNRDGRLSAGADPQRDGMWLRG</sequence>
<protein>
    <recommendedName>
        <fullName evidence="11">Glutathione hydrolase proenzyme</fullName>
        <ecNumber evidence="11">2.3.2.2</ecNumber>
        <ecNumber evidence="11">3.4.19.13</ecNumber>
    </recommendedName>
    <component>
        <recommendedName>
            <fullName evidence="11">Glutathione hydrolase large chain</fullName>
        </recommendedName>
    </component>
    <component>
        <recommendedName>
            <fullName evidence="11">Glutathione hydrolase small chain</fullName>
        </recommendedName>
    </component>
</protein>
<dbReference type="AlphaFoldDB" id="A0A9E7ZT06"/>
<comment type="pathway">
    <text evidence="11">Sulfur metabolism; glutathione metabolism.</text>
</comment>
<keyword evidence="5 11" id="KW-0378">Hydrolase</keyword>
<dbReference type="InterPro" id="IPR029055">
    <property type="entry name" value="Ntn_hydrolases_N"/>
</dbReference>
<keyword evidence="4 11" id="KW-0808">Transferase</keyword>
<evidence type="ECO:0000256" key="6">
    <source>
        <dbReference type="ARBA" id="ARBA00023145"/>
    </source>
</evidence>
<feature type="binding site" evidence="10">
    <location>
        <position position="440"/>
    </location>
    <ligand>
        <name>L-glutamate</name>
        <dbReference type="ChEBI" id="CHEBI:29985"/>
    </ligand>
</feature>
<keyword evidence="7 11" id="KW-0012">Acyltransferase</keyword>
<dbReference type="PANTHER" id="PTHR43199">
    <property type="entry name" value="GLUTATHIONE HYDROLASE"/>
    <property type="match status" value="1"/>
</dbReference>
<comment type="catalytic activity">
    <reaction evidence="1 11">
        <text>an S-substituted glutathione + H2O = an S-substituted L-cysteinylglycine + L-glutamate</text>
        <dbReference type="Rhea" id="RHEA:59468"/>
        <dbReference type="ChEBI" id="CHEBI:15377"/>
        <dbReference type="ChEBI" id="CHEBI:29985"/>
        <dbReference type="ChEBI" id="CHEBI:90779"/>
        <dbReference type="ChEBI" id="CHEBI:143103"/>
        <dbReference type="EC" id="3.4.19.13"/>
    </reaction>
</comment>
<comment type="catalytic activity">
    <reaction evidence="8 11">
        <text>an N-terminal (5-L-glutamyl)-[peptide] + an alpha-amino acid = 5-L-glutamyl amino acid + an N-terminal L-alpha-aminoacyl-[peptide]</text>
        <dbReference type="Rhea" id="RHEA:23904"/>
        <dbReference type="Rhea" id="RHEA-COMP:9780"/>
        <dbReference type="Rhea" id="RHEA-COMP:9795"/>
        <dbReference type="ChEBI" id="CHEBI:77644"/>
        <dbReference type="ChEBI" id="CHEBI:78597"/>
        <dbReference type="ChEBI" id="CHEBI:78599"/>
        <dbReference type="ChEBI" id="CHEBI:78608"/>
        <dbReference type="EC" id="2.3.2.2"/>
    </reaction>
</comment>
<comment type="similarity">
    <text evidence="3 11">Belongs to the gamma-glutamyltransferase family.</text>
</comment>
<evidence type="ECO:0000256" key="10">
    <source>
        <dbReference type="PIRSR" id="PIRSR600101-2"/>
    </source>
</evidence>
<evidence type="ECO:0000256" key="1">
    <source>
        <dbReference type="ARBA" id="ARBA00001049"/>
    </source>
</evidence>
<proteinExistence type="inferred from homology"/>
<accession>A0A9E7ZT06</accession>
<feature type="binding site" evidence="10">
    <location>
        <begin position="377"/>
        <end position="379"/>
    </location>
    <ligand>
        <name>L-glutamate</name>
        <dbReference type="ChEBI" id="CHEBI:29985"/>
    </ligand>
</feature>
<evidence type="ECO:0000256" key="11">
    <source>
        <dbReference type="RuleBase" id="RU368036"/>
    </source>
</evidence>
<evidence type="ECO:0000256" key="7">
    <source>
        <dbReference type="ARBA" id="ARBA00023315"/>
    </source>
</evidence>
<dbReference type="PANTHER" id="PTHR43199:SF1">
    <property type="entry name" value="GLUTATHIONE HYDROLASE PROENZYME"/>
    <property type="match status" value="1"/>
</dbReference>
<keyword evidence="11" id="KW-0317">Glutathione biosynthesis</keyword>
<dbReference type="GO" id="GO:0006750">
    <property type="term" value="P:glutathione biosynthetic process"/>
    <property type="evidence" value="ECO:0007669"/>
    <property type="project" value="UniProtKB-KW"/>
</dbReference>
<evidence type="ECO:0000256" key="4">
    <source>
        <dbReference type="ARBA" id="ARBA00022679"/>
    </source>
</evidence>
<evidence type="ECO:0000256" key="2">
    <source>
        <dbReference type="ARBA" id="ARBA00001089"/>
    </source>
</evidence>
<comment type="catalytic activity">
    <reaction evidence="2 11">
        <text>glutathione + H2O = L-cysteinylglycine + L-glutamate</text>
        <dbReference type="Rhea" id="RHEA:28807"/>
        <dbReference type="ChEBI" id="CHEBI:15377"/>
        <dbReference type="ChEBI" id="CHEBI:29985"/>
        <dbReference type="ChEBI" id="CHEBI:57925"/>
        <dbReference type="ChEBI" id="CHEBI:61694"/>
        <dbReference type="EC" id="3.4.19.13"/>
    </reaction>
</comment>
<dbReference type="EMBL" id="CP102774">
    <property type="protein sequence ID" value="UZF85546.1"/>
    <property type="molecule type" value="Genomic_DNA"/>
</dbReference>
<comment type="PTM">
    <text evidence="11">Cleaved by autocatalysis into a large and a small subunit.</text>
</comment>
<dbReference type="GO" id="GO:0036374">
    <property type="term" value="F:glutathione hydrolase activity"/>
    <property type="evidence" value="ECO:0007669"/>
    <property type="project" value="UniProtKB-UniRule"/>
</dbReference>
<keyword evidence="6 11" id="KW-0865">Zymogen</keyword>
<organism evidence="12">
    <name type="scientific">Bosea sp. NBC_00436</name>
    <dbReference type="NCBI Taxonomy" id="2969620"/>
    <lineage>
        <taxon>Bacteria</taxon>
        <taxon>Pseudomonadati</taxon>
        <taxon>Pseudomonadota</taxon>
        <taxon>Alphaproteobacteria</taxon>
        <taxon>Hyphomicrobiales</taxon>
        <taxon>Boseaceae</taxon>
        <taxon>Bosea</taxon>
    </lineage>
</organism>
<dbReference type="Gene3D" id="3.60.20.40">
    <property type="match status" value="1"/>
</dbReference>
<evidence type="ECO:0000313" key="12">
    <source>
        <dbReference type="EMBL" id="UZF85546.1"/>
    </source>
</evidence>
<dbReference type="NCBIfam" id="TIGR00066">
    <property type="entry name" value="g_glut_trans"/>
    <property type="match status" value="1"/>
</dbReference>
<gene>
    <name evidence="12" type="primary">ggt</name>
    <name evidence="12" type="ORF">NWE54_17155</name>
</gene>
<dbReference type="InterPro" id="IPR000101">
    <property type="entry name" value="GGT_peptidase"/>
</dbReference>
<dbReference type="InterPro" id="IPR051792">
    <property type="entry name" value="GGT_bact"/>
</dbReference>
<dbReference type="InterPro" id="IPR043137">
    <property type="entry name" value="GGT_ssub_C"/>
</dbReference>